<evidence type="ECO:0008006" key="4">
    <source>
        <dbReference type="Google" id="ProtNLM"/>
    </source>
</evidence>
<evidence type="ECO:0000313" key="3">
    <source>
        <dbReference type="Proteomes" id="UP000663832"/>
    </source>
</evidence>
<sequence>MIDLRKDENNHYEFKSNFQILLQFLCSIIQLICILTILCLQIFLIITNRCFFHIGYGFWSVPFLIIAPISVWIFLCKRNLFYCCLVIIIHMFSNLFTTIILILNILIYIKQIGISCSTLNDYSVSFNISIIILCILLKIFFYGEIFLVYIVGHKNQKISILLRKNFEIIFDKPNRKTWKLLQLEFNRLNYTDV</sequence>
<dbReference type="AlphaFoldDB" id="A0A813X2W8"/>
<organism evidence="2 3">
    <name type="scientific">Adineta steineri</name>
    <dbReference type="NCBI Taxonomy" id="433720"/>
    <lineage>
        <taxon>Eukaryota</taxon>
        <taxon>Metazoa</taxon>
        <taxon>Spiralia</taxon>
        <taxon>Gnathifera</taxon>
        <taxon>Rotifera</taxon>
        <taxon>Eurotatoria</taxon>
        <taxon>Bdelloidea</taxon>
        <taxon>Adinetida</taxon>
        <taxon>Adinetidae</taxon>
        <taxon>Adineta</taxon>
    </lineage>
</organism>
<keyword evidence="3" id="KW-1185">Reference proteome</keyword>
<keyword evidence="1" id="KW-0812">Transmembrane</keyword>
<comment type="caution">
    <text evidence="2">The sequence shown here is derived from an EMBL/GenBank/DDBJ whole genome shotgun (WGS) entry which is preliminary data.</text>
</comment>
<feature type="transmembrane region" description="Helical" evidence="1">
    <location>
        <begin position="56"/>
        <end position="75"/>
    </location>
</feature>
<gene>
    <name evidence="2" type="ORF">QVE165_LOCUS7263</name>
</gene>
<protein>
    <recommendedName>
        <fullName evidence="4">Transmembrane protein</fullName>
    </recommendedName>
</protein>
<evidence type="ECO:0000256" key="1">
    <source>
        <dbReference type="SAM" id="Phobius"/>
    </source>
</evidence>
<evidence type="ECO:0000313" key="2">
    <source>
        <dbReference type="EMBL" id="CAF0859046.1"/>
    </source>
</evidence>
<name>A0A813X2W8_9BILA</name>
<dbReference type="OrthoDB" id="10100351at2759"/>
<proteinExistence type="predicted"/>
<keyword evidence="1" id="KW-1133">Transmembrane helix</keyword>
<accession>A0A813X2W8</accession>
<dbReference type="EMBL" id="CAJNOM010000031">
    <property type="protein sequence ID" value="CAF0859046.1"/>
    <property type="molecule type" value="Genomic_DNA"/>
</dbReference>
<feature type="transmembrane region" description="Helical" evidence="1">
    <location>
        <begin position="128"/>
        <end position="151"/>
    </location>
</feature>
<reference evidence="2" key="1">
    <citation type="submission" date="2021-02" db="EMBL/GenBank/DDBJ databases">
        <authorList>
            <person name="Nowell W R."/>
        </authorList>
    </citation>
    <scope>NUCLEOTIDE SEQUENCE</scope>
</reference>
<dbReference type="Proteomes" id="UP000663832">
    <property type="component" value="Unassembled WGS sequence"/>
</dbReference>
<feature type="transmembrane region" description="Helical" evidence="1">
    <location>
        <begin position="20"/>
        <end position="44"/>
    </location>
</feature>
<feature type="transmembrane region" description="Helical" evidence="1">
    <location>
        <begin position="82"/>
        <end position="108"/>
    </location>
</feature>
<keyword evidence="1" id="KW-0472">Membrane</keyword>